<comment type="pathway">
    <text evidence="6">Metabolic intermediate biosynthesis; chorismate biosynthesis; chorismate from D-erythrose 4-phosphate and phosphoenolpyruvate: step 3/7.</text>
</comment>
<dbReference type="PROSITE" id="PS01028">
    <property type="entry name" value="DEHYDROQUINASE_I"/>
    <property type="match status" value="1"/>
</dbReference>
<name>A0AB36JNR2_9STRE</name>
<evidence type="ECO:0000313" key="9">
    <source>
        <dbReference type="Proteomes" id="UP000188600"/>
    </source>
</evidence>
<reference evidence="9 10" key="1">
    <citation type="submission" date="2016-12" db="EMBL/GenBank/DDBJ databases">
        <authorList>
            <person name="Gulvik C.A."/>
        </authorList>
    </citation>
    <scope>NUCLEOTIDE SEQUENCE [LARGE SCALE GENOMIC DNA]</scope>
    <source>
        <strain evidence="8 10">12-5202</strain>
        <strain evidence="7 9">12-5291</strain>
    </source>
</reference>
<dbReference type="EMBL" id="MSPR01000016">
    <property type="protein sequence ID" value="ONK27385.1"/>
    <property type="molecule type" value="Genomic_DNA"/>
</dbReference>
<evidence type="ECO:0000256" key="1">
    <source>
        <dbReference type="ARBA" id="ARBA00001864"/>
    </source>
</evidence>
<dbReference type="PANTHER" id="PTHR43699">
    <property type="entry name" value="3-DEHYDROQUINATE DEHYDRATASE"/>
    <property type="match status" value="1"/>
</dbReference>
<evidence type="ECO:0000313" key="10">
    <source>
        <dbReference type="Proteomes" id="UP000188946"/>
    </source>
</evidence>
<comment type="similarity">
    <text evidence="6">Belongs to the type-I 3-dehydroquinase family.</text>
</comment>
<accession>A0AB36JNR2</accession>
<dbReference type="InterPro" id="IPR001381">
    <property type="entry name" value="DHquinase_I"/>
</dbReference>
<dbReference type="EMBL" id="MSPT01000018">
    <property type="protein sequence ID" value="ONK26060.1"/>
    <property type="molecule type" value="Genomic_DNA"/>
</dbReference>
<dbReference type="GO" id="GO:0046279">
    <property type="term" value="P:3,4-dihydroxybenzoate biosynthetic process"/>
    <property type="evidence" value="ECO:0007669"/>
    <property type="project" value="TreeGrafter"/>
</dbReference>
<dbReference type="PANTHER" id="PTHR43699:SF1">
    <property type="entry name" value="3-DEHYDROQUINATE DEHYDRATASE"/>
    <property type="match status" value="1"/>
</dbReference>
<dbReference type="GO" id="GO:0009073">
    <property type="term" value="P:aromatic amino acid family biosynthetic process"/>
    <property type="evidence" value="ECO:0007669"/>
    <property type="project" value="UniProtKB-KW"/>
</dbReference>
<dbReference type="Gene3D" id="3.20.20.70">
    <property type="entry name" value="Aldolase class I"/>
    <property type="match status" value="1"/>
</dbReference>
<keyword evidence="2 6" id="KW-0028">Amino-acid biosynthesis</keyword>
<dbReference type="NCBIfam" id="TIGR01093">
    <property type="entry name" value="aroD"/>
    <property type="match status" value="1"/>
</dbReference>
<dbReference type="RefSeq" id="WP_076996529.1">
    <property type="nucleotide sequence ID" value="NZ_MSPR01000016.1"/>
</dbReference>
<evidence type="ECO:0000313" key="8">
    <source>
        <dbReference type="EMBL" id="ONK27385.1"/>
    </source>
</evidence>
<dbReference type="GO" id="GO:0008652">
    <property type="term" value="P:amino acid biosynthetic process"/>
    <property type="evidence" value="ECO:0007669"/>
    <property type="project" value="UniProtKB-KW"/>
</dbReference>
<proteinExistence type="inferred from homology"/>
<dbReference type="InterPro" id="IPR018508">
    <property type="entry name" value="3-dehydroquinate_DH_AS"/>
</dbReference>
<keyword evidence="4 6" id="KW-0456">Lyase</keyword>
<dbReference type="GO" id="GO:0009423">
    <property type="term" value="P:chorismate biosynthetic process"/>
    <property type="evidence" value="ECO:0007669"/>
    <property type="project" value="UniProtKB-UniRule"/>
</dbReference>
<dbReference type="HAMAP" id="MF_00214">
    <property type="entry name" value="AroD"/>
    <property type="match status" value="1"/>
</dbReference>
<evidence type="ECO:0000256" key="2">
    <source>
        <dbReference type="ARBA" id="ARBA00022605"/>
    </source>
</evidence>
<comment type="subunit">
    <text evidence="6">Homodimer.</text>
</comment>
<comment type="caution">
    <text evidence="6">Lacks conserved residue(s) required for the propagation of feature annotation.</text>
</comment>
<dbReference type="FunFam" id="3.20.20.70:FF:000047">
    <property type="entry name" value="3-dehydroquinate dehydratase"/>
    <property type="match status" value="1"/>
</dbReference>
<evidence type="ECO:0000256" key="5">
    <source>
        <dbReference type="ARBA" id="ARBA00023270"/>
    </source>
</evidence>
<sequence length="257" mass="28019">MNNNVKYVRVGDVTFGKGRPKIIVPLVGKTAESILTVATQAKDLDCDVVEWRIDFYDDVTQPESVASLSHQVRQAAGKPLLVTFRTAKEGGVLEISDDLYFEIYRAVLEKGQADLIDLELFMPEKEVAAMIALANEKEVKVVMCNHDFDATPAKEEIIRRLRLMEARDADICKIAVMPQSNQDVLTLLQATAEVSKTASRPLITMSMGALGMVSRVSGEVFGSSATFGAAAQASAPGQVPVTALREMLTTLQLTNEE</sequence>
<dbReference type="InterPro" id="IPR013785">
    <property type="entry name" value="Aldolase_TIM"/>
</dbReference>
<comment type="catalytic activity">
    <reaction evidence="1 6">
        <text>3-dehydroquinate = 3-dehydroshikimate + H2O</text>
        <dbReference type="Rhea" id="RHEA:21096"/>
        <dbReference type="ChEBI" id="CHEBI:15377"/>
        <dbReference type="ChEBI" id="CHEBI:16630"/>
        <dbReference type="ChEBI" id="CHEBI:32364"/>
        <dbReference type="EC" id="4.2.1.10"/>
    </reaction>
</comment>
<dbReference type="Proteomes" id="UP000188946">
    <property type="component" value="Unassembled WGS sequence"/>
</dbReference>
<keyword evidence="5 6" id="KW-0704">Schiff base</keyword>
<feature type="binding site" evidence="6">
    <location>
        <position position="215"/>
    </location>
    <ligand>
        <name>3-dehydroquinate</name>
        <dbReference type="ChEBI" id="CHEBI:32364"/>
    </ligand>
</feature>
<keyword evidence="3 6" id="KW-0057">Aromatic amino acid biosynthesis</keyword>
<feature type="binding site" evidence="6">
    <location>
        <position position="85"/>
    </location>
    <ligand>
        <name>3-dehydroquinate</name>
        <dbReference type="ChEBI" id="CHEBI:32364"/>
    </ligand>
</feature>
<gene>
    <name evidence="6" type="primary">aroD</name>
    <name evidence="8" type="ORF">BVE84_08050</name>
    <name evidence="7" type="ORF">BVE86_08210</name>
</gene>
<feature type="binding site" evidence="6">
    <location>
        <position position="238"/>
    </location>
    <ligand>
        <name>3-dehydroquinate</name>
        <dbReference type="ChEBI" id="CHEBI:32364"/>
    </ligand>
</feature>
<evidence type="ECO:0000256" key="4">
    <source>
        <dbReference type="ARBA" id="ARBA00023239"/>
    </source>
</evidence>
<dbReference type="AlphaFoldDB" id="A0AB36JNR2"/>
<dbReference type="Proteomes" id="UP000188600">
    <property type="component" value="Unassembled WGS sequence"/>
</dbReference>
<dbReference type="CDD" id="cd00502">
    <property type="entry name" value="DHQase_I"/>
    <property type="match status" value="1"/>
</dbReference>
<dbReference type="Pfam" id="PF01487">
    <property type="entry name" value="DHquinase_I"/>
    <property type="match status" value="1"/>
</dbReference>
<keyword evidence="10" id="KW-1185">Reference proteome</keyword>
<dbReference type="InterPro" id="IPR050146">
    <property type="entry name" value="Type-I_3-dehydroquinase"/>
</dbReference>
<evidence type="ECO:0000256" key="3">
    <source>
        <dbReference type="ARBA" id="ARBA00023141"/>
    </source>
</evidence>
<protein>
    <recommendedName>
        <fullName evidence="6">3-dehydroquinate dehydratase</fullName>
        <shortName evidence="6">3-dehydroquinase</shortName>
        <ecNumber evidence="6">4.2.1.10</ecNumber>
    </recommendedName>
    <alternativeName>
        <fullName evidence="6">Type I DHQase</fullName>
    </alternativeName>
    <alternativeName>
        <fullName evidence="6">Type I dehydroquinase</fullName>
        <shortName evidence="6">DHQ1</shortName>
    </alternativeName>
</protein>
<comment type="function">
    <text evidence="6">Involved in the third step of the chorismate pathway, which leads to the biosynthesis of aromatic amino acids. Catalyzes the cis-dehydration of 3-dehydroquinate (DHQ) and introduces the first double bond of the aromatic ring to yield 3-dehydroshikimate.</text>
</comment>
<feature type="binding site" evidence="6">
    <location>
        <position position="234"/>
    </location>
    <ligand>
        <name>3-dehydroquinate</name>
        <dbReference type="ChEBI" id="CHEBI:32364"/>
    </ligand>
</feature>
<dbReference type="EC" id="4.2.1.10" evidence="6"/>
<feature type="active site" description="Proton donor/acceptor" evidence="6">
    <location>
        <position position="146"/>
    </location>
</feature>
<feature type="binding site" evidence="6">
    <location>
        <begin position="50"/>
        <end position="52"/>
    </location>
    <ligand>
        <name>3-dehydroquinate</name>
        <dbReference type="ChEBI" id="CHEBI:32364"/>
    </ligand>
</feature>
<feature type="active site" description="Schiff-base intermediate with substrate" evidence="6">
    <location>
        <position position="173"/>
    </location>
</feature>
<organism evidence="7 9">
    <name type="scientific">Streptococcus azizii</name>
    <dbReference type="NCBI Taxonomy" id="1579424"/>
    <lineage>
        <taxon>Bacteria</taxon>
        <taxon>Bacillati</taxon>
        <taxon>Bacillota</taxon>
        <taxon>Bacilli</taxon>
        <taxon>Lactobacillales</taxon>
        <taxon>Streptococcaceae</taxon>
        <taxon>Streptococcus</taxon>
    </lineage>
</organism>
<evidence type="ECO:0000313" key="7">
    <source>
        <dbReference type="EMBL" id="ONK26060.1"/>
    </source>
</evidence>
<comment type="caution">
    <text evidence="7">The sequence shown here is derived from an EMBL/GenBank/DDBJ whole genome shotgun (WGS) entry which is preliminary data.</text>
</comment>
<evidence type="ECO:0000256" key="6">
    <source>
        <dbReference type="HAMAP-Rule" id="MF_00214"/>
    </source>
</evidence>
<dbReference type="GO" id="GO:0003855">
    <property type="term" value="F:3-dehydroquinate dehydratase activity"/>
    <property type="evidence" value="ECO:0007669"/>
    <property type="project" value="UniProtKB-UniRule"/>
</dbReference>
<dbReference type="SUPFAM" id="SSF51569">
    <property type="entry name" value="Aldolase"/>
    <property type="match status" value="1"/>
</dbReference>